<keyword evidence="9" id="KW-1185">Reference proteome</keyword>
<protein>
    <submittedName>
        <fullName evidence="8">NADH:flavin oxidoreductase/NADH oxidase</fullName>
    </submittedName>
</protein>
<comment type="cofactor">
    <cofactor evidence="1">
        <name>FMN</name>
        <dbReference type="ChEBI" id="CHEBI:58210"/>
    </cofactor>
</comment>
<feature type="compositionally biased region" description="Polar residues" evidence="6">
    <location>
        <begin position="1"/>
        <end position="10"/>
    </location>
</feature>
<feature type="region of interest" description="Disordered" evidence="6">
    <location>
        <begin position="1"/>
        <end position="28"/>
    </location>
</feature>
<dbReference type="GO" id="GO:0050661">
    <property type="term" value="F:NADP binding"/>
    <property type="evidence" value="ECO:0007669"/>
    <property type="project" value="InterPro"/>
</dbReference>
<gene>
    <name evidence="8" type="ORF">FYC51_01480</name>
</gene>
<dbReference type="Pfam" id="PF00724">
    <property type="entry name" value="Oxidored_FMN"/>
    <property type="match status" value="1"/>
</dbReference>
<dbReference type="PANTHER" id="PTHR43303:SF4">
    <property type="entry name" value="NADPH DEHYDROGENASE C23G7.10C-RELATED"/>
    <property type="match status" value="1"/>
</dbReference>
<evidence type="ECO:0000313" key="8">
    <source>
        <dbReference type="EMBL" id="TYL52459.1"/>
    </source>
</evidence>
<reference evidence="8 9" key="1">
    <citation type="submission" date="2019-08" db="EMBL/GenBank/DDBJ databases">
        <authorList>
            <person name="Hu J."/>
        </authorList>
    </citation>
    <scope>NUCLEOTIDE SEQUENCE [LARGE SCALE GENOMIC DNA]</scope>
    <source>
        <strain evidence="8 9">NEAU-184</strain>
    </source>
</reference>
<evidence type="ECO:0000313" key="9">
    <source>
        <dbReference type="Proteomes" id="UP000325243"/>
    </source>
</evidence>
<proteinExistence type="predicted"/>
<dbReference type="EMBL" id="VSSB01000001">
    <property type="protein sequence ID" value="TYL52459.1"/>
    <property type="molecule type" value="Genomic_DNA"/>
</dbReference>
<keyword evidence="2" id="KW-0285">Flavoprotein</keyword>
<dbReference type="GO" id="GO:0003959">
    <property type="term" value="F:NADPH dehydrogenase activity"/>
    <property type="evidence" value="ECO:0007669"/>
    <property type="project" value="InterPro"/>
</dbReference>
<dbReference type="InterPro" id="IPR044152">
    <property type="entry name" value="YqjM-like"/>
</dbReference>
<evidence type="ECO:0000256" key="2">
    <source>
        <dbReference type="ARBA" id="ARBA00022630"/>
    </source>
</evidence>
<keyword evidence="4" id="KW-0521">NADP</keyword>
<feature type="domain" description="NADH:flavin oxidoreductase/NADH oxidase N-terminal" evidence="7">
    <location>
        <begin position="34"/>
        <end position="371"/>
    </location>
</feature>
<organism evidence="8 9">
    <name type="scientific">Agromyces mariniharenae</name>
    <dbReference type="NCBI Taxonomy" id="2604423"/>
    <lineage>
        <taxon>Bacteria</taxon>
        <taxon>Bacillati</taxon>
        <taxon>Actinomycetota</taxon>
        <taxon>Actinomycetes</taxon>
        <taxon>Micrococcales</taxon>
        <taxon>Microbacteriaceae</taxon>
        <taxon>Agromyces</taxon>
    </lineage>
</organism>
<evidence type="ECO:0000256" key="5">
    <source>
        <dbReference type="ARBA" id="ARBA00023002"/>
    </source>
</evidence>
<dbReference type="PANTHER" id="PTHR43303">
    <property type="entry name" value="NADPH DEHYDROGENASE C23G7.10C-RELATED"/>
    <property type="match status" value="1"/>
</dbReference>
<dbReference type="RefSeq" id="WP_148731923.1">
    <property type="nucleotide sequence ID" value="NZ_VSSB01000001.1"/>
</dbReference>
<keyword evidence="3" id="KW-0288">FMN</keyword>
<sequence>MSANPTPTDRTSPDARATSDAVEAPGTAAGQPALFRPITIRGLTMRNRVWVPPLCQYSVTDRDGVPHDWHLVHLGAMAAGGAGLVVAEATAVSAEGRISDHDTGLWNDEQAEAWSRITRFIRSQGAASGIQLAHAGRKASVWPEPLRRPGSQPLEDGGWPTVSASAVAFDGLREPTALDEAGIQQVIDDFRSAARRAVAAGFDVVEVHAAHGYLVHQFLSPLSNRREDRWGGGLENRARLLLELVRGVRLEVGERMPLFVRFSATDWAEGGWDEEQTAIVAGWAQEAGADFFDVSTGGLVAHARIPVGPGYQAHLAEYVGDRADVPVSAVGRITMPEQAERLVADGEVDAVMFGKAMMRDPHFALRAAYELGADSSMWPPQYLRARPEVNDGEW</sequence>
<accession>A0A5S4V368</accession>
<dbReference type="InterPro" id="IPR013785">
    <property type="entry name" value="Aldolase_TIM"/>
</dbReference>
<evidence type="ECO:0000256" key="3">
    <source>
        <dbReference type="ARBA" id="ARBA00022643"/>
    </source>
</evidence>
<dbReference type="CDD" id="cd02932">
    <property type="entry name" value="OYE_YqiM_FMN"/>
    <property type="match status" value="1"/>
</dbReference>
<keyword evidence="5" id="KW-0560">Oxidoreductase</keyword>
<evidence type="ECO:0000256" key="4">
    <source>
        <dbReference type="ARBA" id="ARBA00022857"/>
    </source>
</evidence>
<evidence type="ECO:0000256" key="6">
    <source>
        <dbReference type="SAM" id="MobiDB-lite"/>
    </source>
</evidence>
<dbReference type="AlphaFoldDB" id="A0A5S4V368"/>
<dbReference type="GO" id="GO:0010181">
    <property type="term" value="F:FMN binding"/>
    <property type="evidence" value="ECO:0007669"/>
    <property type="project" value="InterPro"/>
</dbReference>
<dbReference type="Gene3D" id="3.20.20.70">
    <property type="entry name" value="Aldolase class I"/>
    <property type="match status" value="1"/>
</dbReference>
<evidence type="ECO:0000259" key="7">
    <source>
        <dbReference type="Pfam" id="PF00724"/>
    </source>
</evidence>
<dbReference type="InterPro" id="IPR001155">
    <property type="entry name" value="OxRdtase_FMN_N"/>
</dbReference>
<name>A0A5S4V368_9MICO</name>
<comment type="caution">
    <text evidence="8">The sequence shown here is derived from an EMBL/GenBank/DDBJ whole genome shotgun (WGS) entry which is preliminary data.</text>
</comment>
<evidence type="ECO:0000256" key="1">
    <source>
        <dbReference type="ARBA" id="ARBA00001917"/>
    </source>
</evidence>
<dbReference type="Proteomes" id="UP000325243">
    <property type="component" value="Unassembled WGS sequence"/>
</dbReference>
<dbReference type="SUPFAM" id="SSF51395">
    <property type="entry name" value="FMN-linked oxidoreductases"/>
    <property type="match status" value="1"/>
</dbReference>